<sequence>MSHPTPDTRSARKLVWASDEVIGRIAQQVQPEVSLPRRTVLAATTAFVFTWPPAFIVFAATTIAAPSVTDDASLGTAALWALQFAILIAIGAAVTTLGRGAAKLDTAGSDMPTGGILRRVVTHVLLTCLSACLVLAPQGLSVSQIALLTVVLLVVLHLLPVIVARLLQRLRRHRQASLSDPVP</sequence>
<dbReference type="Proteomes" id="UP000649753">
    <property type="component" value="Unassembled WGS sequence"/>
</dbReference>
<accession>A0A927MA07</accession>
<reference evidence="2" key="1">
    <citation type="submission" date="2020-10" db="EMBL/GenBank/DDBJ databases">
        <title>Sequencing the genomes of 1000 actinobacteria strains.</title>
        <authorList>
            <person name="Klenk H.-P."/>
        </authorList>
    </citation>
    <scope>NUCLEOTIDE SEQUENCE</scope>
    <source>
        <strain evidence="2">DSM 46832</strain>
    </source>
</reference>
<proteinExistence type="predicted"/>
<feature type="transmembrane region" description="Helical" evidence="1">
    <location>
        <begin position="77"/>
        <end position="99"/>
    </location>
</feature>
<keyword evidence="1" id="KW-0472">Membrane</keyword>
<keyword evidence="3" id="KW-1185">Reference proteome</keyword>
<feature type="transmembrane region" description="Helical" evidence="1">
    <location>
        <begin position="145"/>
        <end position="167"/>
    </location>
</feature>
<comment type="caution">
    <text evidence="2">The sequence shown here is derived from an EMBL/GenBank/DDBJ whole genome shotgun (WGS) entry which is preliminary data.</text>
</comment>
<evidence type="ECO:0000313" key="2">
    <source>
        <dbReference type="EMBL" id="MBE1490689.1"/>
    </source>
</evidence>
<evidence type="ECO:0000256" key="1">
    <source>
        <dbReference type="SAM" id="Phobius"/>
    </source>
</evidence>
<dbReference type="EMBL" id="JADBEB010000001">
    <property type="protein sequence ID" value="MBE1490689.1"/>
    <property type="molecule type" value="Genomic_DNA"/>
</dbReference>
<name>A0A927MA07_9ACTN</name>
<keyword evidence="1" id="KW-0812">Transmembrane</keyword>
<feature type="transmembrane region" description="Helical" evidence="1">
    <location>
        <begin position="40"/>
        <end position="65"/>
    </location>
</feature>
<dbReference type="AlphaFoldDB" id="A0A927MA07"/>
<feature type="transmembrane region" description="Helical" evidence="1">
    <location>
        <begin position="120"/>
        <end position="139"/>
    </location>
</feature>
<organism evidence="2 3">
    <name type="scientific">Plantactinospora soyae</name>
    <dbReference type="NCBI Taxonomy" id="1544732"/>
    <lineage>
        <taxon>Bacteria</taxon>
        <taxon>Bacillati</taxon>
        <taxon>Actinomycetota</taxon>
        <taxon>Actinomycetes</taxon>
        <taxon>Micromonosporales</taxon>
        <taxon>Micromonosporaceae</taxon>
        <taxon>Plantactinospora</taxon>
    </lineage>
</organism>
<dbReference type="RefSeq" id="WP_192769929.1">
    <property type="nucleotide sequence ID" value="NZ_JADBEB010000001.1"/>
</dbReference>
<protein>
    <submittedName>
        <fullName evidence="2">Uncharacterized protein</fullName>
    </submittedName>
</protein>
<gene>
    <name evidence="2" type="ORF">H4W31_006327</name>
</gene>
<evidence type="ECO:0000313" key="3">
    <source>
        <dbReference type="Proteomes" id="UP000649753"/>
    </source>
</evidence>
<keyword evidence="1" id="KW-1133">Transmembrane helix</keyword>